<evidence type="ECO:0000313" key="1">
    <source>
        <dbReference type="EMBL" id="KAK5631094.1"/>
    </source>
</evidence>
<accession>A0AAN7UTI6</accession>
<dbReference type="EMBL" id="JAWHQM010000018">
    <property type="protein sequence ID" value="KAK5631094.1"/>
    <property type="molecule type" value="Genomic_DNA"/>
</dbReference>
<protein>
    <submittedName>
        <fullName evidence="1">Uncharacterized protein</fullName>
    </submittedName>
</protein>
<proteinExistence type="predicted"/>
<comment type="caution">
    <text evidence="1">The sequence shown here is derived from an EMBL/GenBank/DDBJ whole genome shotgun (WGS) entry which is preliminary data.</text>
</comment>
<name>A0AAN7UTI6_9PEZI</name>
<dbReference type="AlphaFoldDB" id="A0AAN7UTI6"/>
<organism evidence="1 2">
    <name type="scientific">Xylaria bambusicola</name>
    <dbReference type="NCBI Taxonomy" id="326684"/>
    <lineage>
        <taxon>Eukaryota</taxon>
        <taxon>Fungi</taxon>
        <taxon>Dikarya</taxon>
        <taxon>Ascomycota</taxon>
        <taxon>Pezizomycotina</taxon>
        <taxon>Sordariomycetes</taxon>
        <taxon>Xylariomycetidae</taxon>
        <taxon>Xylariales</taxon>
        <taxon>Xylariaceae</taxon>
        <taxon>Xylaria</taxon>
    </lineage>
</organism>
<evidence type="ECO:0000313" key="2">
    <source>
        <dbReference type="Proteomes" id="UP001305414"/>
    </source>
</evidence>
<dbReference type="PANTHER" id="PTHR42749:SF8">
    <property type="entry name" value="HSP70 FAMILY PROTEIN (AFU_ORTHOLOGUE AFUA_3G13740)"/>
    <property type="match status" value="1"/>
</dbReference>
<keyword evidence="2" id="KW-1185">Reference proteome</keyword>
<sequence>MIISVTAVASGAVLRAMNKDLGPARYAKSSYGIIRSEPYGEYNEHIIANAKGYMDKCDGVEYVRNTIYWVLKLGNIVEPEWTSDPIPCTHNIPCHPPQPLVCEETLYVSDSATESHYSWRHSKNKGSQRVGSITADFNFLRDKNLIKPTEPTFGPNGRQIGRKHYKIQYDIVIRVVDRDLKCFAIYDDHIVKQCRINISSAFSAGVK</sequence>
<dbReference type="PANTHER" id="PTHR42749">
    <property type="entry name" value="CELL SHAPE-DETERMINING PROTEIN MREB"/>
    <property type="match status" value="1"/>
</dbReference>
<dbReference type="Proteomes" id="UP001305414">
    <property type="component" value="Unassembled WGS sequence"/>
</dbReference>
<reference evidence="1 2" key="1">
    <citation type="submission" date="2023-10" db="EMBL/GenBank/DDBJ databases">
        <title>Draft genome sequence of Xylaria bambusicola isolate GMP-LS, the root and basal stem rot pathogen of sugarcane in Indonesia.</title>
        <authorList>
            <person name="Selvaraj P."/>
            <person name="Muralishankar V."/>
            <person name="Muruganantham S."/>
            <person name="Sp S."/>
            <person name="Haryani S."/>
            <person name="Lau K.J.X."/>
            <person name="Naqvi N.I."/>
        </authorList>
    </citation>
    <scope>NUCLEOTIDE SEQUENCE [LARGE SCALE GENOMIC DNA]</scope>
    <source>
        <strain evidence="1">GMP-LS</strain>
    </source>
</reference>
<gene>
    <name evidence="1" type="ORF">RRF57_006809</name>
</gene>